<gene>
    <name evidence="1" type="ORF">CH338_14350</name>
</gene>
<evidence type="ECO:0008006" key="3">
    <source>
        <dbReference type="Google" id="ProtNLM"/>
    </source>
</evidence>
<dbReference type="AlphaFoldDB" id="A0A327KRH7"/>
<reference evidence="1 2" key="1">
    <citation type="submission" date="2017-07" db="EMBL/GenBank/DDBJ databases">
        <title>Draft Genome Sequences of Select Purple Nonsulfur Bacteria.</title>
        <authorList>
            <person name="Lasarre B."/>
            <person name="Mckinlay J.B."/>
        </authorList>
    </citation>
    <scope>NUCLEOTIDE SEQUENCE [LARGE SCALE GENOMIC DNA]</scope>
    <source>
        <strain evidence="1 2">DSM 11907</strain>
    </source>
</reference>
<keyword evidence="2" id="KW-1185">Reference proteome</keyword>
<sequence length="222" mass="24727">MLDLAAIEASLRVVAHAFVRLNLSLQDLRESPDEGWIDRMMAGYAAVDDLVHRKVDLFAFGHLRDWLELNALVLCGTDAVVRADAAGHLAATEQRFYERADGGIRDIVEWHALHAHETPWRRAAGVYIRMLSTPELFVEGNHRTGTLIMSWVLAREGLPPIALTLDNAKALLDWSGVFKARSKAGLRLRLEMPWLKNRFAAVLEQSACPAFRRAGVRPGAAV</sequence>
<evidence type="ECO:0000313" key="1">
    <source>
        <dbReference type="EMBL" id="RAI37948.1"/>
    </source>
</evidence>
<dbReference type="EMBL" id="NPEU01000152">
    <property type="protein sequence ID" value="RAI37948.1"/>
    <property type="molecule type" value="Genomic_DNA"/>
</dbReference>
<dbReference type="RefSeq" id="WP_111357850.1">
    <property type="nucleotide sequence ID" value="NZ_NHSK01000092.1"/>
</dbReference>
<name>A0A327KRH7_9BRAD</name>
<dbReference type="OrthoDB" id="371214at2"/>
<dbReference type="Gene3D" id="1.10.3290.10">
    <property type="entry name" value="Fido-like domain"/>
    <property type="match status" value="1"/>
</dbReference>
<organism evidence="1 2">
    <name type="scientific">Rhodoplanes elegans</name>
    <dbReference type="NCBI Taxonomy" id="29408"/>
    <lineage>
        <taxon>Bacteria</taxon>
        <taxon>Pseudomonadati</taxon>
        <taxon>Pseudomonadota</taxon>
        <taxon>Alphaproteobacteria</taxon>
        <taxon>Hyphomicrobiales</taxon>
        <taxon>Nitrobacteraceae</taxon>
        <taxon>Rhodoplanes</taxon>
    </lineage>
</organism>
<proteinExistence type="predicted"/>
<accession>A0A327KRH7</accession>
<dbReference type="InterPro" id="IPR036597">
    <property type="entry name" value="Fido-like_dom_sf"/>
</dbReference>
<protein>
    <recommendedName>
        <fullName evidence="3">Fido domain-containing protein</fullName>
    </recommendedName>
</protein>
<dbReference type="Proteomes" id="UP000248863">
    <property type="component" value="Unassembled WGS sequence"/>
</dbReference>
<comment type="caution">
    <text evidence="1">The sequence shown here is derived from an EMBL/GenBank/DDBJ whole genome shotgun (WGS) entry which is preliminary data.</text>
</comment>
<evidence type="ECO:0000313" key="2">
    <source>
        <dbReference type="Proteomes" id="UP000248863"/>
    </source>
</evidence>